<reference evidence="2 3" key="1">
    <citation type="submission" date="2019-04" db="EMBL/GenBank/DDBJ databases">
        <title>Draft genome sequences of Streptomyces avermitilis ATCC 31267.</title>
        <authorList>
            <person name="Komaki H."/>
            <person name="Tamura T."/>
            <person name="Hosoyama A."/>
        </authorList>
    </citation>
    <scope>NUCLEOTIDE SEQUENCE [LARGE SCALE GENOMIC DNA]</scope>
    <source>
        <strain evidence="2 3">ATCC 31267</strain>
    </source>
</reference>
<dbReference type="EMBL" id="BJHX01000001">
    <property type="protein sequence ID" value="GDY68952.1"/>
    <property type="molecule type" value="Genomic_DNA"/>
</dbReference>
<evidence type="ECO:0000313" key="1">
    <source>
        <dbReference type="EMBL" id="GDY68952.1"/>
    </source>
</evidence>
<accession>A0A4D4MFP1</accession>
<evidence type="ECO:0000313" key="2">
    <source>
        <dbReference type="EMBL" id="GDY70666.1"/>
    </source>
</evidence>
<dbReference type="Proteomes" id="UP000302139">
    <property type="component" value="Unassembled WGS sequence"/>
</dbReference>
<sequence>MTMQEGTATAPEPDQAVEQKIQKLRELYADAPEVGKQALENVLGKGATSFVGKPRTRMESAGRVGSRQGRVSELTLIAPFVEGGAERLRAFLQLRDGNFDDTDRVGTVHDMRFVFLDNDTKLLFCTAYDDEWDPYIDDFATKIPDELDLFMCNCVGWPGTRSPSVKDWIAKYQIAADGWYVANPDLTVAETKRLNRVGHALEEFLDKISD</sequence>
<dbReference type="AlphaFoldDB" id="A0A4D4MFP1"/>
<evidence type="ECO:0000313" key="3">
    <source>
        <dbReference type="Proteomes" id="UP000299211"/>
    </source>
</evidence>
<name>A0A4D4MFP1_STRAX</name>
<proteinExistence type="predicted"/>
<dbReference type="EMBL" id="BJHY01000001">
    <property type="protein sequence ID" value="GDY70666.1"/>
    <property type="molecule type" value="Genomic_DNA"/>
</dbReference>
<dbReference type="Proteomes" id="UP000299211">
    <property type="component" value="Unassembled WGS sequence"/>
</dbReference>
<evidence type="ECO:0000313" key="4">
    <source>
        <dbReference type="Proteomes" id="UP000302139"/>
    </source>
</evidence>
<organism evidence="2 3">
    <name type="scientific">Streptomyces avermitilis</name>
    <dbReference type="NCBI Taxonomy" id="33903"/>
    <lineage>
        <taxon>Bacteria</taxon>
        <taxon>Bacillati</taxon>
        <taxon>Actinomycetota</taxon>
        <taxon>Actinomycetes</taxon>
        <taxon>Kitasatosporales</taxon>
        <taxon>Streptomycetaceae</taxon>
        <taxon>Streptomyces</taxon>
    </lineage>
</organism>
<gene>
    <name evidence="1" type="ORF">SAV14893_083450</name>
    <name evidence="2" type="ORF">SAV31267_001510</name>
</gene>
<comment type="caution">
    <text evidence="2">The sequence shown here is derived from an EMBL/GenBank/DDBJ whole genome shotgun (WGS) entry which is preliminary data.</text>
</comment>
<reference evidence="1 4" key="2">
    <citation type="submission" date="2019-04" db="EMBL/GenBank/DDBJ databases">
        <title>Draft genome sequences of Streptomyces avermitilis NBRC 14893.</title>
        <authorList>
            <person name="Komaki H."/>
            <person name="Tamura T."/>
            <person name="Hosoyama A."/>
        </authorList>
    </citation>
    <scope>NUCLEOTIDE SEQUENCE [LARGE SCALE GENOMIC DNA]</scope>
    <source>
        <strain evidence="1 4">NBRC 14893</strain>
    </source>
</reference>
<protein>
    <submittedName>
        <fullName evidence="2">Uncharacterized protein</fullName>
    </submittedName>
</protein>